<evidence type="ECO:0000313" key="4">
    <source>
        <dbReference type="EMBL" id="KAG8201251.1"/>
    </source>
</evidence>
<evidence type="ECO:0000259" key="3">
    <source>
        <dbReference type="PROSITE" id="PS51309"/>
    </source>
</evidence>
<feature type="region of interest" description="Disordered" evidence="1">
    <location>
        <begin position="296"/>
        <end position="366"/>
    </location>
</feature>
<dbReference type="EMBL" id="JAFNEN010000007">
    <property type="protein sequence ID" value="KAG8201251.1"/>
    <property type="molecule type" value="Genomic_DNA"/>
</dbReference>
<accession>A0AAV6W0I1</accession>
<proteinExistence type="predicted"/>
<dbReference type="PROSITE" id="PS50097">
    <property type="entry name" value="BTB"/>
    <property type="match status" value="1"/>
</dbReference>
<comment type="caution">
    <text evidence="4">The sequence shown here is derived from an EMBL/GenBank/DDBJ whole genome shotgun (WGS) entry which is preliminary data.</text>
</comment>
<evidence type="ECO:0000259" key="2">
    <source>
        <dbReference type="PROSITE" id="PS50097"/>
    </source>
</evidence>
<dbReference type="InterPro" id="IPR000210">
    <property type="entry name" value="BTB/POZ_dom"/>
</dbReference>
<dbReference type="GO" id="GO:0003723">
    <property type="term" value="F:RNA binding"/>
    <property type="evidence" value="ECO:0007669"/>
    <property type="project" value="InterPro"/>
</dbReference>
<feature type="domain" description="BTB" evidence="2">
    <location>
        <begin position="42"/>
        <end position="105"/>
    </location>
</feature>
<evidence type="ECO:0008006" key="6">
    <source>
        <dbReference type="Google" id="ProtNLM"/>
    </source>
</evidence>
<dbReference type="SUPFAM" id="SSF63570">
    <property type="entry name" value="PABC (PABP) domain"/>
    <property type="match status" value="1"/>
</dbReference>
<dbReference type="Proteomes" id="UP000827092">
    <property type="component" value="Unassembled WGS sequence"/>
</dbReference>
<dbReference type="AlphaFoldDB" id="A0AAV6W0I1"/>
<evidence type="ECO:0000256" key="1">
    <source>
        <dbReference type="SAM" id="MobiDB-lite"/>
    </source>
</evidence>
<name>A0AAV6W0I1_9ARAC</name>
<dbReference type="FunFam" id="3.30.710.10:FF:000159">
    <property type="entry name" value="Speckle-type POZ protein B"/>
    <property type="match status" value="1"/>
</dbReference>
<dbReference type="Gene3D" id="1.10.1900.10">
    <property type="entry name" value="c-terminal domain of poly(a) binding protein"/>
    <property type="match status" value="1"/>
</dbReference>
<keyword evidence="5" id="KW-1185">Reference proteome</keyword>
<dbReference type="SUPFAM" id="SSF54695">
    <property type="entry name" value="POZ domain"/>
    <property type="match status" value="1"/>
</dbReference>
<reference evidence="4 5" key="1">
    <citation type="journal article" date="2022" name="Nat. Ecol. Evol.">
        <title>A masculinizing supergene underlies an exaggerated male reproductive morph in a spider.</title>
        <authorList>
            <person name="Hendrickx F."/>
            <person name="De Corte Z."/>
            <person name="Sonet G."/>
            <person name="Van Belleghem S.M."/>
            <person name="Kostlbacher S."/>
            <person name="Vangestel C."/>
        </authorList>
    </citation>
    <scope>NUCLEOTIDE SEQUENCE [LARGE SCALE GENOMIC DNA]</scope>
    <source>
        <strain evidence="4">W744_W776</strain>
    </source>
</reference>
<gene>
    <name evidence="4" type="ORF">JTE90_019889</name>
</gene>
<dbReference type="Gene3D" id="1.25.40.420">
    <property type="match status" value="1"/>
</dbReference>
<protein>
    <recommendedName>
        <fullName evidence="6">BTB domain-containing protein</fullName>
    </recommendedName>
</protein>
<dbReference type="SMART" id="SM00517">
    <property type="entry name" value="PolyA"/>
    <property type="match status" value="1"/>
</dbReference>
<feature type="domain" description="PABC" evidence="3">
    <location>
        <begin position="462"/>
        <end position="539"/>
    </location>
</feature>
<organism evidence="4 5">
    <name type="scientific">Oedothorax gibbosus</name>
    <dbReference type="NCBI Taxonomy" id="931172"/>
    <lineage>
        <taxon>Eukaryota</taxon>
        <taxon>Metazoa</taxon>
        <taxon>Ecdysozoa</taxon>
        <taxon>Arthropoda</taxon>
        <taxon>Chelicerata</taxon>
        <taxon>Arachnida</taxon>
        <taxon>Araneae</taxon>
        <taxon>Araneomorphae</taxon>
        <taxon>Entelegynae</taxon>
        <taxon>Araneoidea</taxon>
        <taxon>Linyphiidae</taxon>
        <taxon>Erigoninae</taxon>
        <taxon>Oedothorax</taxon>
    </lineage>
</organism>
<dbReference type="SMART" id="SM00225">
    <property type="entry name" value="BTB"/>
    <property type="match status" value="1"/>
</dbReference>
<dbReference type="InterPro" id="IPR002004">
    <property type="entry name" value="PABP_HYD_C"/>
</dbReference>
<dbReference type="InterPro" id="IPR036053">
    <property type="entry name" value="PABP-dom"/>
</dbReference>
<dbReference type="InterPro" id="IPR011333">
    <property type="entry name" value="SKP1/BTB/POZ_sf"/>
</dbReference>
<feature type="compositionally biased region" description="Basic residues" evidence="1">
    <location>
        <begin position="550"/>
        <end position="561"/>
    </location>
</feature>
<dbReference type="Pfam" id="PF00658">
    <property type="entry name" value="MLLE"/>
    <property type="match status" value="1"/>
</dbReference>
<dbReference type="PROSITE" id="PS51309">
    <property type="entry name" value="PABC"/>
    <property type="match status" value="1"/>
</dbReference>
<dbReference type="Gene3D" id="3.30.710.10">
    <property type="entry name" value="Potassium Channel Kv1.1, Chain A"/>
    <property type="match status" value="1"/>
</dbReference>
<dbReference type="PANTHER" id="PTHR24413">
    <property type="entry name" value="SPECKLE-TYPE POZ PROTEIN"/>
    <property type="match status" value="1"/>
</dbReference>
<feature type="region of interest" description="Disordered" evidence="1">
    <location>
        <begin position="541"/>
        <end position="561"/>
    </location>
</feature>
<dbReference type="Pfam" id="PF00651">
    <property type="entry name" value="BTB"/>
    <property type="match status" value="1"/>
</dbReference>
<evidence type="ECO:0000313" key="5">
    <source>
        <dbReference type="Proteomes" id="UP000827092"/>
    </source>
</evidence>
<sequence>MDSCKTDKKSEVCGDSSKVVSAKASSQLSEDFNNLMVSDVLTDIVLKCAGEELHVHKCILAARSPVFAAMFRNDMNEAQSNSVDITDIDSEILRKVVRYIYSGQIYNFTDAMAEDLLYAADKYQLDLLKEICIENMKWTLSMDNVIDVLVIGELHDQNLKDYVMDWICKYPVFSELKKMDKWKMLEKSYPTLAIEVVTTVVEYLQNFKSSTRFGIQPLTVNQRPPVAYRYSNIRYPQQYIPQTYHQALAQQQSAMNQYGSPFYYTLNVQNPLLRPQIFQQAVTPLQAAQSVTRSQAAQSIAQPHTSQSGTQSEAVQSVTQPEDAQCVTESQTGQSVTPSQEEQFVTKPHTSQSVTQPQAAQSVTRPQALAQQQSAINQYGSPFYYTLNMQNPLLRPQIFQQAVTPLQAAQFGNQLQVAQSVTQPQAARCVNPPPAAESVIPQAVTQPQKVAHQEAAVHVEGQEPLTASMLANASAEEQRQMIGDRLFPVIHLMQPYRAGKITGMLLEFENNELLNMLEHHELLKSKVEEAVTVLNEADKEQVNQKGEIKKKSKKKQLKNIK</sequence>